<feature type="domain" description="DUF6534" evidence="3">
    <location>
        <begin position="186"/>
        <end position="277"/>
    </location>
</feature>
<proteinExistence type="predicted"/>
<feature type="transmembrane region" description="Helical" evidence="2">
    <location>
        <begin position="176"/>
        <end position="201"/>
    </location>
</feature>
<organism evidence="4 5">
    <name type="scientific">Marasmius oreades</name>
    <name type="common">fairy-ring Marasmius</name>
    <dbReference type="NCBI Taxonomy" id="181124"/>
    <lineage>
        <taxon>Eukaryota</taxon>
        <taxon>Fungi</taxon>
        <taxon>Dikarya</taxon>
        <taxon>Basidiomycota</taxon>
        <taxon>Agaricomycotina</taxon>
        <taxon>Agaricomycetes</taxon>
        <taxon>Agaricomycetidae</taxon>
        <taxon>Agaricales</taxon>
        <taxon>Marasmiineae</taxon>
        <taxon>Marasmiaceae</taxon>
        <taxon>Marasmius</taxon>
    </lineage>
</organism>
<dbReference type="InterPro" id="IPR045339">
    <property type="entry name" value="DUF6534"/>
</dbReference>
<dbReference type="RefSeq" id="XP_043010267.1">
    <property type="nucleotide sequence ID" value="XM_043152181.1"/>
</dbReference>
<reference evidence="4" key="1">
    <citation type="journal article" date="2021" name="Genome Biol. Evol.">
        <title>The assembled and annotated genome of the fairy-ring fungus Marasmius oreades.</title>
        <authorList>
            <person name="Hiltunen M."/>
            <person name="Ament-Velasquez S.L."/>
            <person name="Johannesson H."/>
        </authorList>
    </citation>
    <scope>NUCLEOTIDE SEQUENCE</scope>
    <source>
        <strain evidence="4">03SP1</strain>
    </source>
</reference>
<evidence type="ECO:0000313" key="4">
    <source>
        <dbReference type="EMBL" id="KAG7093797.1"/>
    </source>
</evidence>
<feature type="transmembrane region" description="Helical" evidence="2">
    <location>
        <begin position="26"/>
        <end position="45"/>
    </location>
</feature>
<dbReference type="PANTHER" id="PTHR40465">
    <property type="entry name" value="CHROMOSOME 1, WHOLE GENOME SHOTGUN SEQUENCE"/>
    <property type="match status" value="1"/>
</dbReference>
<feature type="transmembrane region" description="Helical" evidence="2">
    <location>
        <begin position="65"/>
        <end position="88"/>
    </location>
</feature>
<keyword evidence="5" id="KW-1185">Reference proteome</keyword>
<feature type="transmembrane region" description="Helical" evidence="2">
    <location>
        <begin position="136"/>
        <end position="156"/>
    </location>
</feature>
<dbReference type="AlphaFoldDB" id="A0A9P7UTG6"/>
<comment type="caution">
    <text evidence="4">The sequence shown here is derived from an EMBL/GenBank/DDBJ whole genome shotgun (WGS) entry which is preliminary data.</text>
</comment>
<feature type="transmembrane region" description="Helical" evidence="2">
    <location>
        <begin position="103"/>
        <end position="124"/>
    </location>
</feature>
<feature type="compositionally biased region" description="Polar residues" evidence="1">
    <location>
        <begin position="295"/>
        <end position="308"/>
    </location>
</feature>
<feature type="transmembrane region" description="Helical" evidence="2">
    <location>
        <begin position="254"/>
        <end position="273"/>
    </location>
</feature>
<name>A0A9P7UTG6_9AGAR</name>
<gene>
    <name evidence="4" type="ORF">E1B28_007442</name>
</gene>
<feature type="region of interest" description="Disordered" evidence="1">
    <location>
        <begin position="290"/>
        <end position="318"/>
    </location>
</feature>
<dbReference type="KEGG" id="more:E1B28_007442"/>
<dbReference type="EMBL" id="CM032184">
    <property type="protein sequence ID" value="KAG7093797.1"/>
    <property type="molecule type" value="Genomic_DNA"/>
</dbReference>
<keyword evidence="2" id="KW-0472">Membrane</keyword>
<dbReference type="OrthoDB" id="2929525at2759"/>
<evidence type="ECO:0000313" key="5">
    <source>
        <dbReference type="Proteomes" id="UP001049176"/>
    </source>
</evidence>
<dbReference type="PANTHER" id="PTHR40465:SF1">
    <property type="entry name" value="DUF6534 DOMAIN-CONTAINING PROTEIN"/>
    <property type="match status" value="1"/>
</dbReference>
<feature type="transmembrane region" description="Helical" evidence="2">
    <location>
        <begin position="222"/>
        <end position="248"/>
    </location>
</feature>
<dbReference type="GeneID" id="66076518"/>
<dbReference type="Proteomes" id="UP001049176">
    <property type="component" value="Chromosome 4"/>
</dbReference>
<evidence type="ECO:0000259" key="3">
    <source>
        <dbReference type="Pfam" id="PF20152"/>
    </source>
</evidence>
<accession>A0A9P7UTG6</accession>
<keyword evidence="2" id="KW-0812">Transmembrane</keyword>
<dbReference type="Pfam" id="PF20152">
    <property type="entry name" value="DUF6534"/>
    <property type="match status" value="1"/>
</dbReference>
<protein>
    <recommendedName>
        <fullName evidence="3">DUF6534 domain-containing protein</fullName>
    </recommendedName>
</protein>
<evidence type="ECO:0000256" key="2">
    <source>
        <dbReference type="SAM" id="Phobius"/>
    </source>
</evidence>
<keyword evidence="2" id="KW-1133">Transmembrane helix</keyword>
<evidence type="ECO:0000256" key="1">
    <source>
        <dbReference type="SAM" id="MobiDB-lite"/>
    </source>
</evidence>
<sequence>MAPSLSPSKQTEPGTSVVEAETDPNLLLGALEIGIFVSTFLFGVLMTQGRTYWRQRKRDGTMFQVLVVLLLTLEFGHTIACMGTVYYFTVTTAGYSVKPGNCYSFSIAMAFGAFVITLVQTFYVFRCYTFSSNLTLSLIGYSLVLFHVSGTLWITYESWLGVTDPNPFKVQTDFGWLISATLGVGALVDVYAAGSMCWYLIRSLDGIGSIQMFESTTSLVKSLSVWTIETGLATSAASIAVLVCFYFMRFNYIWAAIYLSLTKLYSISFLASLNQRTTYRMRYGIADSTLPRSPPQVQSQLSSYTLNSSRRDSLSGVKTQRRRWTDTRSIPLSLTGAVFRR</sequence>